<keyword evidence="1" id="KW-0472">Membrane</keyword>
<accession>A0A9X2IVQ3</accession>
<dbReference type="AlphaFoldDB" id="A0A9X2IVQ3"/>
<comment type="caution">
    <text evidence="2">The sequence shown here is derived from an EMBL/GenBank/DDBJ whole genome shotgun (WGS) entry which is preliminary data.</text>
</comment>
<feature type="transmembrane region" description="Helical" evidence="1">
    <location>
        <begin position="207"/>
        <end position="225"/>
    </location>
</feature>
<sequence length="254" mass="28070">MVQALLAVVAAAAVAMGVFVIGSRVWPKSWQQSGDEDSAGGMVLDLVNTFFVAVVAFVVVLCWQQYDNAQNHTIAESKALVATYWIAHDMPEPERQRVQDLLRNYTEQVIGQEWKVMDREGRLSRTAQSTLDAARDAVSGIQSDDSSVADLRSKALDSLQQVNDARQDRAMDVRRGIPGFLYIALWFSTAMVLLSPVLSGIRVSVKNVLMIGLLGLVVGAVLFQIHNLDRPFSRQTVVPRDAYENALSSYEQIT</sequence>
<evidence type="ECO:0000313" key="2">
    <source>
        <dbReference type="EMBL" id="MCM6773468.1"/>
    </source>
</evidence>
<dbReference type="EMBL" id="JAMRXG010000003">
    <property type="protein sequence ID" value="MCM6773468.1"/>
    <property type="molecule type" value="Genomic_DNA"/>
</dbReference>
<dbReference type="RefSeq" id="WP_251910538.1">
    <property type="nucleotide sequence ID" value="NZ_JAMRXG010000003.1"/>
</dbReference>
<proteinExistence type="predicted"/>
<evidence type="ECO:0000256" key="1">
    <source>
        <dbReference type="SAM" id="Phobius"/>
    </source>
</evidence>
<organism evidence="2 3">
    <name type="scientific">Nocardia pulmonis</name>
    <dbReference type="NCBI Taxonomy" id="2951408"/>
    <lineage>
        <taxon>Bacteria</taxon>
        <taxon>Bacillati</taxon>
        <taxon>Actinomycetota</taxon>
        <taxon>Actinomycetes</taxon>
        <taxon>Mycobacteriales</taxon>
        <taxon>Nocardiaceae</taxon>
        <taxon>Nocardia</taxon>
    </lineage>
</organism>
<gene>
    <name evidence="2" type="ORF">NDR86_08275</name>
</gene>
<dbReference type="Proteomes" id="UP001139157">
    <property type="component" value="Unassembled WGS sequence"/>
</dbReference>
<evidence type="ECO:0000313" key="3">
    <source>
        <dbReference type="Proteomes" id="UP001139157"/>
    </source>
</evidence>
<feature type="transmembrane region" description="Helical" evidence="1">
    <location>
        <begin position="46"/>
        <end position="63"/>
    </location>
</feature>
<keyword evidence="1" id="KW-1133">Transmembrane helix</keyword>
<name>A0A9X2IVQ3_9NOCA</name>
<reference evidence="2" key="1">
    <citation type="submission" date="2022-06" db="EMBL/GenBank/DDBJ databases">
        <title>Novel species in genus nocardia.</title>
        <authorList>
            <person name="Li F."/>
        </authorList>
    </citation>
    <scope>NUCLEOTIDE SEQUENCE</scope>
    <source>
        <strain evidence="2">CDC141</strain>
    </source>
</reference>
<dbReference type="InterPro" id="IPR025333">
    <property type="entry name" value="DUF4239"/>
</dbReference>
<feature type="transmembrane region" description="Helical" evidence="1">
    <location>
        <begin position="179"/>
        <end position="201"/>
    </location>
</feature>
<protein>
    <submittedName>
        <fullName evidence="2">DUF4239 domain-containing protein</fullName>
    </submittedName>
</protein>
<keyword evidence="1" id="KW-0812">Transmembrane</keyword>
<keyword evidence="3" id="KW-1185">Reference proteome</keyword>
<dbReference type="Pfam" id="PF14023">
    <property type="entry name" value="Bestrophin-like"/>
    <property type="match status" value="1"/>
</dbReference>